<dbReference type="GO" id="GO:0006260">
    <property type="term" value="P:DNA replication"/>
    <property type="evidence" value="ECO:0007669"/>
    <property type="project" value="TreeGrafter"/>
</dbReference>
<dbReference type="OMA" id="DLSANCT"/>
<gene>
    <name evidence="2" type="ORF">KK1_030442</name>
</gene>
<dbReference type="InterPro" id="IPR027417">
    <property type="entry name" value="P-loop_NTPase"/>
</dbReference>
<dbReference type="AlphaFoldDB" id="A0A151RZA4"/>
<organism evidence="2 3">
    <name type="scientific">Cajanus cajan</name>
    <name type="common">Pigeon pea</name>
    <name type="synonym">Cajanus indicus</name>
    <dbReference type="NCBI Taxonomy" id="3821"/>
    <lineage>
        <taxon>Eukaryota</taxon>
        <taxon>Viridiplantae</taxon>
        <taxon>Streptophyta</taxon>
        <taxon>Embryophyta</taxon>
        <taxon>Tracheophyta</taxon>
        <taxon>Spermatophyta</taxon>
        <taxon>Magnoliopsida</taxon>
        <taxon>eudicotyledons</taxon>
        <taxon>Gunneridae</taxon>
        <taxon>Pentapetalae</taxon>
        <taxon>rosids</taxon>
        <taxon>fabids</taxon>
        <taxon>Fabales</taxon>
        <taxon>Fabaceae</taxon>
        <taxon>Papilionoideae</taxon>
        <taxon>50 kb inversion clade</taxon>
        <taxon>NPAAA clade</taxon>
        <taxon>indigoferoid/millettioid clade</taxon>
        <taxon>Phaseoleae</taxon>
        <taxon>Cajanus</taxon>
    </lineage>
</organism>
<name>A0A151RZA4_CAJCA</name>
<dbReference type="STRING" id="3821.A0A151RZA4"/>
<dbReference type="PANTHER" id="PTHR23274:SF48">
    <property type="entry name" value="ATP-DEPENDENT DNA HELICASE"/>
    <property type="match status" value="1"/>
</dbReference>
<dbReference type="SUPFAM" id="SSF52540">
    <property type="entry name" value="P-loop containing nucleoside triphosphate hydrolases"/>
    <property type="match status" value="1"/>
</dbReference>
<dbReference type="PANTHER" id="PTHR23274">
    <property type="entry name" value="DNA HELICASE-RELATED"/>
    <property type="match status" value="1"/>
</dbReference>
<protein>
    <recommendedName>
        <fullName evidence="1">DNA helicase Pif1-like 2B domain-containing protein</fullName>
    </recommendedName>
</protein>
<reference evidence="2" key="1">
    <citation type="journal article" date="2012" name="Nat. Biotechnol.">
        <title>Draft genome sequence of pigeonpea (Cajanus cajan), an orphan legume crop of resource-poor farmers.</title>
        <authorList>
            <person name="Varshney R.K."/>
            <person name="Chen W."/>
            <person name="Li Y."/>
            <person name="Bharti A.K."/>
            <person name="Saxena R.K."/>
            <person name="Schlueter J.A."/>
            <person name="Donoghue M.T."/>
            <person name="Azam S."/>
            <person name="Fan G."/>
            <person name="Whaley A.M."/>
            <person name="Farmer A.D."/>
            <person name="Sheridan J."/>
            <person name="Iwata A."/>
            <person name="Tuteja R."/>
            <person name="Penmetsa R.V."/>
            <person name="Wu W."/>
            <person name="Upadhyaya H.D."/>
            <person name="Yang S.P."/>
            <person name="Shah T."/>
            <person name="Saxena K.B."/>
            <person name="Michael T."/>
            <person name="McCombie W.R."/>
            <person name="Yang B."/>
            <person name="Zhang G."/>
            <person name="Yang H."/>
            <person name="Wang J."/>
            <person name="Spillane C."/>
            <person name="Cook D.R."/>
            <person name="May G.D."/>
            <person name="Xu X."/>
            <person name="Jackson S.A."/>
        </authorList>
    </citation>
    <scope>NUCLEOTIDE SEQUENCE [LARGE SCALE GENOMIC DNA]</scope>
</reference>
<proteinExistence type="predicted"/>
<accession>A0A151RZA4</accession>
<sequence>LLRVDDGLEGDSIEGEAKLEIPNDILIPDLDSAFDNLIHILFAKRNKLLGLPSHELQLKVGAPVMLLGNIDQSNGLCIGTRLQVRRLGNHVIECLVLTGTKIGHMVLIPRMNLVPSNQTLPNSISCTGIYLPMSVFTHGQLYVSLSRVNSREGRRILLLNHEDLSANCTLNVVYREIFKNLQ</sequence>
<evidence type="ECO:0000259" key="1">
    <source>
        <dbReference type="Pfam" id="PF21530"/>
    </source>
</evidence>
<dbReference type="InterPro" id="IPR049163">
    <property type="entry name" value="Pif1-like_2B_dom"/>
</dbReference>
<evidence type="ECO:0000313" key="3">
    <source>
        <dbReference type="Proteomes" id="UP000075243"/>
    </source>
</evidence>
<dbReference type="GO" id="GO:0005657">
    <property type="term" value="C:replication fork"/>
    <property type="evidence" value="ECO:0007669"/>
    <property type="project" value="TreeGrafter"/>
</dbReference>
<feature type="domain" description="DNA helicase Pif1-like 2B" evidence="1">
    <location>
        <begin position="47"/>
        <end position="87"/>
    </location>
</feature>
<feature type="non-terminal residue" evidence="2">
    <location>
        <position position="1"/>
    </location>
</feature>
<dbReference type="Proteomes" id="UP000075243">
    <property type="component" value="Unassembled WGS sequence"/>
</dbReference>
<keyword evidence="3" id="KW-1185">Reference proteome</keyword>
<dbReference type="Pfam" id="PF21530">
    <property type="entry name" value="Pif1_2B_dom"/>
    <property type="match status" value="1"/>
</dbReference>
<evidence type="ECO:0000313" key="2">
    <source>
        <dbReference type="EMBL" id="KYP47872.1"/>
    </source>
</evidence>
<dbReference type="EMBL" id="KQ483514">
    <property type="protein sequence ID" value="KYP47872.1"/>
    <property type="molecule type" value="Genomic_DNA"/>
</dbReference>